<dbReference type="InterPro" id="IPR035906">
    <property type="entry name" value="MetI-like_sf"/>
</dbReference>
<proteinExistence type="inferred from homology"/>
<dbReference type="InterPro" id="IPR043429">
    <property type="entry name" value="ArtM/GltK/GlnP/TcyL/YhdX-like"/>
</dbReference>
<reference evidence="8 9" key="1">
    <citation type="journal article" date="2016" name="Genome Announc.">
        <title>Complete Genome Sequences of Aerococcus christensenii CCUG 28831T, Aerococcus sanguinicola CCUG 43001T, Aerococcus urinae CCUG 36881T, Aerococcus urinaeequi CCUG 28094T, Aerococcus urinaehominis CCUG 42038 BT, and Aerococcus viridans CCUG 4311T.</title>
        <authorList>
            <person name="Carkaci D."/>
            <person name="Dargis R."/>
            <person name="Nielsen X.C."/>
            <person name="Skovgaard O."/>
            <person name="Fuursted K."/>
            <person name="Christensen J.J."/>
        </authorList>
    </citation>
    <scope>NUCLEOTIDE SEQUENCE [LARGE SCALE GENOMIC DNA]</scope>
    <source>
        <strain evidence="8 9">CCUG42038B</strain>
    </source>
</reference>
<dbReference type="OrthoDB" id="92598at2"/>
<feature type="transmembrane region" description="Helical" evidence="7">
    <location>
        <begin position="90"/>
        <end position="113"/>
    </location>
</feature>
<dbReference type="Pfam" id="PF00528">
    <property type="entry name" value="BPD_transp_1"/>
    <property type="match status" value="1"/>
</dbReference>
<evidence type="ECO:0000256" key="6">
    <source>
        <dbReference type="ARBA" id="ARBA00023136"/>
    </source>
</evidence>
<evidence type="ECO:0000313" key="8">
    <source>
        <dbReference type="EMBL" id="AMB99839.1"/>
    </source>
</evidence>
<protein>
    <submittedName>
        <fullName evidence="8">Amino acid ABC transporter permease</fullName>
    </submittedName>
</protein>
<evidence type="ECO:0000256" key="7">
    <source>
        <dbReference type="RuleBase" id="RU363032"/>
    </source>
</evidence>
<dbReference type="Proteomes" id="UP000062260">
    <property type="component" value="Chromosome"/>
</dbReference>
<dbReference type="GO" id="GO:0043190">
    <property type="term" value="C:ATP-binding cassette (ABC) transporter complex"/>
    <property type="evidence" value="ECO:0007669"/>
    <property type="project" value="InterPro"/>
</dbReference>
<comment type="subcellular location">
    <subcellularLocation>
        <location evidence="1 7">Cell membrane</location>
        <topology evidence="1 7">Multi-pass membrane protein</topology>
    </subcellularLocation>
</comment>
<evidence type="ECO:0000256" key="3">
    <source>
        <dbReference type="ARBA" id="ARBA00022475"/>
    </source>
</evidence>
<dbReference type="NCBIfam" id="TIGR01726">
    <property type="entry name" value="HEQRo_perm_3TM"/>
    <property type="match status" value="1"/>
</dbReference>
<evidence type="ECO:0000313" key="9">
    <source>
        <dbReference type="Proteomes" id="UP000062260"/>
    </source>
</evidence>
<organism evidence="8 9">
    <name type="scientific">Aerococcus urinaehominis</name>
    <dbReference type="NCBI Taxonomy" id="128944"/>
    <lineage>
        <taxon>Bacteria</taxon>
        <taxon>Bacillati</taxon>
        <taxon>Bacillota</taxon>
        <taxon>Bacilli</taxon>
        <taxon>Lactobacillales</taxon>
        <taxon>Aerococcaceae</taxon>
        <taxon>Aerococcus</taxon>
    </lineage>
</organism>
<dbReference type="Gene3D" id="1.10.3720.10">
    <property type="entry name" value="MetI-like"/>
    <property type="match status" value="1"/>
</dbReference>
<sequence length="226" mass="25221">MSGYEVIFAGQNLARIFAGLVTAGQISLLSLILGLPLGIILGILRTLGRQWVEVILKLYLEMVRILPLLVLLYVFYYSLPQVSSATWSNFTVSVLVFVIWVSAEVSDLVQAAIRAIPKSQLDSARALALSPGQIYRYVILPQCLRSLIAPCVNLITRVFKSTSILLMIGVDEIIRIGTQIIENYTYTVPTASFWVYGFIFCLCFAICFPISQLSKYLEKRLGKELS</sequence>
<keyword evidence="6 7" id="KW-0472">Membrane</keyword>
<dbReference type="InterPro" id="IPR010065">
    <property type="entry name" value="AA_ABC_transptr_permease_3TM"/>
</dbReference>
<dbReference type="STRING" id="128944.AWM75_07615"/>
<keyword evidence="4 7" id="KW-0812">Transmembrane</keyword>
<name>A0A0X8FM60_9LACT</name>
<evidence type="ECO:0000256" key="2">
    <source>
        <dbReference type="ARBA" id="ARBA00022448"/>
    </source>
</evidence>
<dbReference type="PANTHER" id="PTHR30614:SF36">
    <property type="entry name" value="ABC TRANSPORTER MEMBRANE-SPANNING PERMEASE-GLUTAMINE TRANSPORT"/>
    <property type="match status" value="1"/>
</dbReference>
<accession>A0A0X8FM60</accession>
<keyword evidence="2 7" id="KW-0813">Transport</keyword>
<feature type="transmembrane region" description="Helical" evidence="7">
    <location>
        <begin position="56"/>
        <end position="78"/>
    </location>
</feature>
<gene>
    <name evidence="8" type="ORF">AWM75_07615</name>
</gene>
<dbReference type="CDD" id="cd06261">
    <property type="entry name" value="TM_PBP2"/>
    <property type="match status" value="1"/>
</dbReference>
<keyword evidence="9" id="KW-1185">Reference proteome</keyword>
<dbReference type="PANTHER" id="PTHR30614">
    <property type="entry name" value="MEMBRANE COMPONENT OF AMINO ACID ABC TRANSPORTER"/>
    <property type="match status" value="1"/>
</dbReference>
<dbReference type="AlphaFoldDB" id="A0A0X8FM60"/>
<keyword evidence="3" id="KW-1003">Cell membrane</keyword>
<keyword evidence="5 7" id="KW-1133">Transmembrane helix</keyword>
<reference evidence="9" key="2">
    <citation type="submission" date="2016-01" db="EMBL/GenBank/DDBJ databases">
        <title>Six Aerococcus type strain genome sequencing and assembly using PacBio and Illumina Hiseq.</title>
        <authorList>
            <person name="Carkaci D."/>
            <person name="Dargis R."/>
            <person name="Nielsen X.C."/>
            <person name="Skovgaard O."/>
            <person name="Fuursted K."/>
            <person name="Christensen J.J."/>
        </authorList>
    </citation>
    <scope>NUCLEOTIDE SEQUENCE [LARGE SCALE GENOMIC DNA]</scope>
    <source>
        <strain evidence="9">CCUG42038B</strain>
    </source>
</reference>
<dbReference type="GO" id="GO:0022857">
    <property type="term" value="F:transmembrane transporter activity"/>
    <property type="evidence" value="ECO:0007669"/>
    <property type="project" value="InterPro"/>
</dbReference>
<dbReference type="PROSITE" id="PS50928">
    <property type="entry name" value="ABC_TM1"/>
    <property type="match status" value="1"/>
</dbReference>
<dbReference type="SUPFAM" id="SSF161098">
    <property type="entry name" value="MetI-like"/>
    <property type="match status" value="1"/>
</dbReference>
<evidence type="ECO:0000256" key="5">
    <source>
        <dbReference type="ARBA" id="ARBA00022989"/>
    </source>
</evidence>
<dbReference type="EMBL" id="CP014163">
    <property type="protein sequence ID" value="AMB99839.1"/>
    <property type="molecule type" value="Genomic_DNA"/>
</dbReference>
<dbReference type="RefSeq" id="WP_067980396.1">
    <property type="nucleotide sequence ID" value="NZ_CP014163.1"/>
</dbReference>
<dbReference type="KEGG" id="auh:AWM75_07615"/>
<evidence type="ECO:0000256" key="1">
    <source>
        <dbReference type="ARBA" id="ARBA00004651"/>
    </source>
</evidence>
<dbReference type="InterPro" id="IPR000515">
    <property type="entry name" value="MetI-like"/>
</dbReference>
<evidence type="ECO:0000256" key="4">
    <source>
        <dbReference type="ARBA" id="ARBA00022692"/>
    </source>
</evidence>
<dbReference type="GO" id="GO:0006865">
    <property type="term" value="P:amino acid transport"/>
    <property type="evidence" value="ECO:0007669"/>
    <property type="project" value="TreeGrafter"/>
</dbReference>
<feature type="transmembrane region" description="Helical" evidence="7">
    <location>
        <begin position="16"/>
        <end position="44"/>
    </location>
</feature>
<feature type="transmembrane region" description="Helical" evidence="7">
    <location>
        <begin position="193"/>
        <end position="211"/>
    </location>
</feature>
<comment type="similarity">
    <text evidence="7">Belongs to the binding-protein-dependent transport system permease family.</text>
</comment>